<name>A0A8J2TLS1_9FLAO</name>
<protein>
    <recommendedName>
        <fullName evidence="4">Lipoprotein</fullName>
    </recommendedName>
</protein>
<keyword evidence="3" id="KW-1185">Reference proteome</keyword>
<dbReference type="Proteomes" id="UP000598120">
    <property type="component" value="Unassembled WGS sequence"/>
</dbReference>
<evidence type="ECO:0000313" key="2">
    <source>
        <dbReference type="EMBL" id="GFZ80643.1"/>
    </source>
</evidence>
<gene>
    <name evidence="2" type="ORF">GCM10011531_08430</name>
</gene>
<proteinExistence type="predicted"/>
<evidence type="ECO:0008006" key="4">
    <source>
        <dbReference type="Google" id="ProtNLM"/>
    </source>
</evidence>
<reference evidence="2 3" key="1">
    <citation type="journal article" date="2014" name="Int. J. Syst. Evol. Microbiol.">
        <title>Complete genome sequence of Corynebacterium casei LMG S-19264T (=DSM 44701T), isolated from a smear-ripened cheese.</title>
        <authorList>
            <consortium name="US DOE Joint Genome Institute (JGI-PGF)"/>
            <person name="Walter F."/>
            <person name="Albersmeier A."/>
            <person name="Kalinowski J."/>
            <person name="Ruckert C."/>
        </authorList>
    </citation>
    <scope>NUCLEOTIDE SEQUENCE [LARGE SCALE GENOMIC DNA]</scope>
    <source>
        <strain evidence="2 3">CGMCC 1.15295</strain>
    </source>
</reference>
<feature type="chain" id="PRO_5035164979" description="Lipoprotein" evidence="1">
    <location>
        <begin position="27"/>
        <end position="279"/>
    </location>
</feature>
<keyword evidence="1" id="KW-0732">Signal</keyword>
<dbReference type="EMBL" id="BMIC01000001">
    <property type="protein sequence ID" value="GFZ80643.1"/>
    <property type="molecule type" value="Genomic_DNA"/>
</dbReference>
<dbReference type="AlphaFoldDB" id="A0A8J2TLS1"/>
<accession>A0A8J2TLS1</accession>
<evidence type="ECO:0000256" key="1">
    <source>
        <dbReference type="SAM" id="SignalP"/>
    </source>
</evidence>
<comment type="caution">
    <text evidence="2">The sequence shown here is derived from an EMBL/GenBank/DDBJ whole genome shotgun (WGS) entry which is preliminary data.</text>
</comment>
<evidence type="ECO:0000313" key="3">
    <source>
        <dbReference type="Proteomes" id="UP000598120"/>
    </source>
</evidence>
<dbReference type="PROSITE" id="PS51257">
    <property type="entry name" value="PROKAR_LIPOPROTEIN"/>
    <property type="match status" value="1"/>
</dbReference>
<feature type="signal peptide" evidence="1">
    <location>
        <begin position="1"/>
        <end position="26"/>
    </location>
</feature>
<dbReference type="RefSeq" id="WP_229660160.1">
    <property type="nucleotide sequence ID" value="NZ_BMIC01000001.1"/>
</dbReference>
<sequence length="279" mass="31075">MMKKIDLTKKVMFFLVVLGLAFTSCSDEESVDTQEQDTTEVAKSSEIDEIEVVLGDVIIDAYEGQESDELGRSAQQSGLPACVTITVVMQQNYREVTVDFGTEGCIVNGHLLKGQIVFTYSRNPEAQQVLITYTLEDFYFDNKNIIGSKTLLKELSNDNGNPQFTHTLDLTVIWPNGAQASREGVKIREWVEGFGSGVWSDNVFEITGNWSTTFVNGNTHTYEVVIPLRREVICFYFVSGSINVQRTNFGGVFDYGNGNCDNQATFTFNNGNVVNITLN</sequence>
<organism evidence="2 3">
    <name type="scientific">Aquaticitalea lipolytica</name>
    <dbReference type="NCBI Taxonomy" id="1247562"/>
    <lineage>
        <taxon>Bacteria</taxon>
        <taxon>Pseudomonadati</taxon>
        <taxon>Bacteroidota</taxon>
        <taxon>Flavobacteriia</taxon>
        <taxon>Flavobacteriales</taxon>
        <taxon>Flavobacteriaceae</taxon>
        <taxon>Aquaticitalea</taxon>
    </lineage>
</organism>